<name>A0A1G7SD45_THETY</name>
<reference evidence="4 5" key="1">
    <citation type="submission" date="2016-10" db="EMBL/GenBank/DDBJ databases">
        <authorList>
            <person name="de Groot N.N."/>
        </authorList>
    </citation>
    <scope>NUCLEOTIDE SEQUENCE [LARGE SCALE GENOMIC DNA]</scope>
    <source>
        <strain evidence="4 5">DSM 569</strain>
    </source>
</reference>
<gene>
    <name evidence="4" type="ORF">SAMN04244560_01950</name>
</gene>
<evidence type="ECO:0000313" key="5">
    <source>
        <dbReference type="Proteomes" id="UP000183404"/>
    </source>
</evidence>
<feature type="domain" description="Glycosyltransferase subfamily 4-like N-terminal" evidence="3">
    <location>
        <begin position="44"/>
        <end position="152"/>
    </location>
</feature>
<keyword evidence="1 4" id="KW-0808">Transferase</keyword>
<dbReference type="GO" id="GO:0009103">
    <property type="term" value="P:lipopolysaccharide biosynthetic process"/>
    <property type="evidence" value="ECO:0007669"/>
    <property type="project" value="TreeGrafter"/>
</dbReference>
<dbReference type="InterPro" id="IPR028098">
    <property type="entry name" value="Glyco_trans_4-like_N"/>
</dbReference>
<accession>A0A1G7SD45</accession>
<dbReference type="SUPFAM" id="SSF53756">
    <property type="entry name" value="UDP-Glycosyltransferase/glycogen phosphorylase"/>
    <property type="match status" value="1"/>
</dbReference>
<evidence type="ECO:0000259" key="3">
    <source>
        <dbReference type="Pfam" id="PF13439"/>
    </source>
</evidence>
<evidence type="ECO:0000313" key="4">
    <source>
        <dbReference type="EMBL" id="SDG20359.1"/>
    </source>
</evidence>
<organism evidence="4 5">
    <name type="scientific">Thermoanaerobacter thermohydrosulfuricus</name>
    <name type="common">Clostridium thermohydrosulfuricum</name>
    <dbReference type="NCBI Taxonomy" id="1516"/>
    <lineage>
        <taxon>Bacteria</taxon>
        <taxon>Bacillati</taxon>
        <taxon>Bacillota</taxon>
        <taxon>Clostridia</taxon>
        <taxon>Thermoanaerobacterales</taxon>
        <taxon>Thermoanaerobacteraceae</taxon>
        <taxon>Thermoanaerobacter</taxon>
    </lineage>
</organism>
<dbReference type="Pfam" id="PF00534">
    <property type="entry name" value="Glycos_transf_1"/>
    <property type="match status" value="1"/>
</dbReference>
<protein>
    <submittedName>
        <fullName evidence="4">Glycosyltransferase involved in cell wall bisynthesis</fullName>
    </submittedName>
</protein>
<evidence type="ECO:0000256" key="1">
    <source>
        <dbReference type="ARBA" id="ARBA00022679"/>
    </source>
</evidence>
<dbReference type="Proteomes" id="UP000183404">
    <property type="component" value="Unassembled WGS sequence"/>
</dbReference>
<sequence length="340" mass="38410">MRIGFFQFFPPTLWTPGGGEVQLAKTRKALEELGVEVILFDIWSRRKDFDALHVFGSTYELSSFVQAAKGLGLPVIVSVIAYSAKPSWQWKVWKTIDPFLPIPTTYTLRQKIYDTADRLIAASKAEAEQLRQGFRIDDTKIRYVPHGVDVDRFVQADPNLFIERYGIKDFVLQVSRINKHKGQARLIRALKGTGLKLVFLGPLDPIDKDGVKEFLNLVEENKEWVYYLGTINHDDPLLASAYKAAKVHVLPSIVESLGLVTLEATVAGVAAVSGKYPTLYDYVGDRVYYCDPHSESSIKEIVLKACEKGPILGAQDYVINNFSWRHTAEKLIKIYEEVIK</sequence>
<dbReference type="PANTHER" id="PTHR46401">
    <property type="entry name" value="GLYCOSYLTRANSFERASE WBBK-RELATED"/>
    <property type="match status" value="1"/>
</dbReference>
<dbReference type="GO" id="GO:0016757">
    <property type="term" value="F:glycosyltransferase activity"/>
    <property type="evidence" value="ECO:0007669"/>
    <property type="project" value="InterPro"/>
</dbReference>
<proteinExistence type="predicted"/>
<dbReference type="PANTHER" id="PTHR46401:SF2">
    <property type="entry name" value="GLYCOSYLTRANSFERASE WBBK-RELATED"/>
    <property type="match status" value="1"/>
</dbReference>
<dbReference type="InterPro" id="IPR001296">
    <property type="entry name" value="Glyco_trans_1"/>
</dbReference>
<dbReference type="AlphaFoldDB" id="A0A1G7SD45"/>
<feature type="domain" description="Glycosyl transferase family 1" evidence="2">
    <location>
        <begin position="168"/>
        <end position="309"/>
    </location>
</feature>
<dbReference type="Pfam" id="PF13439">
    <property type="entry name" value="Glyco_transf_4"/>
    <property type="match status" value="1"/>
</dbReference>
<dbReference type="RefSeq" id="WP_074592705.1">
    <property type="nucleotide sequence ID" value="NZ_FNBS01000050.1"/>
</dbReference>
<dbReference type="EMBL" id="FNBS01000050">
    <property type="protein sequence ID" value="SDG20359.1"/>
    <property type="molecule type" value="Genomic_DNA"/>
</dbReference>
<evidence type="ECO:0000259" key="2">
    <source>
        <dbReference type="Pfam" id="PF00534"/>
    </source>
</evidence>
<dbReference type="CDD" id="cd03801">
    <property type="entry name" value="GT4_PimA-like"/>
    <property type="match status" value="1"/>
</dbReference>
<dbReference type="Gene3D" id="3.40.50.2000">
    <property type="entry name" value="Glycogen Phosphorylase B"/>
    <property type="match status" value="2"/>
</dbReference>